<evidence type="ECO:0000256" key="1">
    <source>
        <dbReference type="SAM" id="SignalP"/>
    </source>
</evidence>
<comment type="caution">
    <text evidence="2">The sequence shown here is derived from an EMBL/GenBank/DDBJ whole genome shotgun (WGS) entry which is preliminary data.</text>
</comment>
<evidence type="ECO:0000313" key="2">
    <source>
        <dbReference type="EMBL" id="RXZ71728.1"/>
    </source>
</evidence>
<keyword evidence="1" id="KW-0732">Signal</keyword>
<name>A0A4Q2L118_9MICO</name>
<dbReference type="AlphaFoldDB" id="A0A4Q2L118"/>
<gene>
    <name evidence="2" type="ORF">ESP51_07475</name>
</gene>
<dbReference type="Proteomes" id="UP000293865">
    <property type="component" value="Unassembled WGS sequence"/>
</dbReference>
<dbReference type="OrthoDB" id="3788955at2"/>
<proteinExistence type="predicted"/>
<dbReference type="RefSeq" id="WP_129520274.1">
    <property type="nucleotide sequence ID" value="NZ_SDPN01000010.1"/>
</dbReference>
<dbReference type="EMBL" id="SDPN01000010">
    <property type="protein sequence ID" value="RXZ71728.1"/>
    <property type="molecule type" value="Genomic_DNA"/>
</dbReference>
<sequence>MKRSLIIGGIAVAAVLTMAVPAPAFADPVEVVHWEDSGSEVLEVGAEDWCPAEIVDFEVAHSWEGSGIDRITADRDGLIRFAATFQWVDTYSANGKTFVVDQQGNVRDHKIEDNGDGTLTIWFKNSVRTEVLLDGEFLFHDSGLAEGAFIVDDNDTPSDPEDDTFIGPVGDDELHGRFDTGERDFCEDIALYLGE</sequence>
<accession>A0A4Q2L118</accession>
<feature type="chain" id="PRO_5020940088" evidence="1">
    <location>
        <begin position="27"/>
        <end position="195"/>
    </location>
</feature>
<feature type="signal peptide" evidence="1">
    <location>
        <begin position="1"/>
        <end position="26"/>
    </location>
</feature>
<keyword evidence="3" id="KW-1185">Reference proteome</keyword>
<reference evidence="2 3" key="1">
    <citation type="submission" date="2019-01" db="EMBL/GenBank/DDBJ databases">
        <title>Agromyces.</title>
        <authorList>
            <person name="Li J."/>
        </authorList>
    </citation>
    <scope>NUCLEOTIDE SEQUENCE [LARGE SCALE GENOMIC DNA]</scope>
    <source>
        <strain evidence="2 3">DSM 15934</strain>
    </source>
</reference>
<evidence type="ECO:0000313" key="3">
    <source>
        <dbReference type="Proteomes" id="UP000293865"/>
    </source>
</evidence>
<organism evidence="2 3">
    <name type="scientific">Agromyces albus</name>
    <dbReference type="NCBI Taxonomy" id="205332"/>
    <lineage>
        <taxon>Bacteria</taxon>
        <taxon>Bacillati</taxon>
        <taxon>Actinomycetota</taxon>
        <taxon>Actinomycetes</taxon>
        <taxon>Micrococcales</taxon>
        <taxon>Microbacteriaceae</taxon>
        <taxon>Agromyces</taxon>
    </lineage>
</organism>
<protein>
    <submittedName>
        <fullName evidence="2">Uncharacterized protein</fullName>
    </submittedName>
</protein>